<keyword evidence="5" id="KW-1185">Reference proteome</keyword>
<evidence type="ECO:0000313" key="4">
    <source>
        <dbReference type="EMBL" id="ASM76064.1"/>
    </source>
</evidence>
<dbReference type="PROSITE" id="PS51257">
    <property type="entry name" value="PROKAR_LIPOPROTEIN"/>
    <property type="match status" value="1"/>
</dbReference>
<reference evidence="4 5" key="1">
    <citation type="submission" date="2017-07" db="EMBL/GenBank/DDBJ databases">
        <title>Complete Genome Sequence of the cosmetic ferment Vitreoscilla filiformis (ATCC15551).</title>
        <authorList>
            <person name="Contreras S."/>
            <person name="Sagory-Zalkind P."/>
            <person name="Blanquart H."/>
            <person name="Iltis A."/>
            <person name="Morand S.C."/>
        </authorList>
    </citation>
    <scope>NUCLEOTIDE SEQUENCE [LARGE SCALE GENOMIC DNA]</scope>
    <source>
        <strain evidence="4 5">ATCC 15551</strain>
    </source>
</reference>
<protein>
    <submittedName>
        <fullName evidence="4">Ig domain-containing protein</fullName>
    </submittedName>
</protein>
<dbReference type="InterPro" id="IPR013783">
    <property type="entry name" value="Ig-like_fold"/>
</dbReference>
<evidence type="ECO:0000259" key="3">
    <source>
        <dbReference type="PROSITE" id="PS51127"/>
    </source>
</evidence>
<dbReference type="InterPro" id="IPR008964">
    <property type="entry name" value="Invasin/intimin_cell_adhesion"/>
</dbReference>
<feature type="domain" description="Big-1" evidence="3">
    <location>
        <begin position="44"/>
        <end position="137"/>
    </location>
</feature>
<sequence length="711" mass="72364">MLKLFQWIFSWMLVMSLAACGGGGGSSGDSIFDGGGDGTTSTVKISLALSSTTVSSASPVTVTAKVTKGSSAVSGAVVKFSVEDGLGELSASSALTDSNGEASVTLSPADSTVGGADIVTASVTVSDTTATASQGFQLTATEVALVSVSPTSGNGSSAAKPVSAYGQTVLTVVLDGVTDSTPATVSLASSCTAASKGSISPSSTTTTSSPITFVYTDAGCGSLLEKDIVTATLSGSGKTVQGYVYLEAPASRSLAFDSDSLTEDQIYLKGSGLTEASSVAFLVNDQAGNPLAGKKVDLTLTTYVGGITLDGQGKGTTITKTTDSEGRVSVIVNAGTVPTPVRVKAVLHDDASTSAVSSVLSIGVGLPSQLNFSLSQETINLEGGQLDGTDNTYVIYAADRSGNPVPAGTAITFWAEGGQITTSRQTTLDSNGIASASAAFVTQSPRPADGRVTITAYAIGEESFFDSNGNNVYDKGEPFQDLGDVVKDTKHDGVYDASYDEFVSLDNSTSTCVTKFVSAYPQFATGASVRTIPTRKNTCDGVWSQRTYVRRSVETVLSTSEAGLLWGTASSVSQYFDASSTACMKPVSLRTGASASSAQSFFKIYGGDTYYTGGSASGAMSFIIADANEVRVNPMPKGTAVTVTNVSDGLTIEVLAGGVPNTAEAPKGALSYVFDDGVKSGRFTLTTTTPGGTVTKQVIVLKPTEPETTCQ</sequence>
<evidence type="ECO:0000256" key="1">
    <source>
        <dbReference type="ARBA" id="ARBA00010116"/>
    </source>
</evidence>
<evidence type="ECO:0000256" key="2">
    <source>
        <dbReference type="SAM" id="SignalP"/>
    </source>
</evidence>
<dbReference type="AlphaFoldDB" id="A0A221KAK0"/>
<feature type="chain" id="PRO_5012126432" evidence="2">
    <location>
        <begin position="22"/>
        <end position="711"/>
    </location>
</feature>
<evidence type="ECO:0000313" key="5">
    <source>
        <dbReference type="Proteomes" id="UP000199729"/>
    </source>
</evidence>
<name>A0A221KAK0_VITFI</name>
<dbReference type="Proteomes" id="UP000199729">
    <property type="component" value="Chromosome"/>
</dbReference>
<dbReference type="PROSITE" id="PS51127">
    <property type="entry name" value="BIG1"/>
    <property type="match status" value="1"/>
</dbReference>
<organism evidence="4 5">
    <name type="scientific">Vitreoscilla filiformis</name>
    <dbReference type="NCBI Taxonomy" id="63"/>
    <lineage>
        <taxon>Bacteria</taxon>
        <taxon>Pseudomonadati</taxon>
        <taxon>Pseudomonadota</taxon>
        <taxon>Betaproteobacteria</taxon>
        <taxon>Neisseriales</taxon>
        <taxon>Neisseriaceae</taxon>
        <taxon>Vitreoscilla</taxon>
    </lineage>
</organism>
<keyword evidence="2" id="KW-0732">Signal</keyword>
<dbReference type="Gene3D" id="2.60.40.10">
    <property type="entry name" value="Immunoglobulins"/>
    <property type="match status" value="3"/>
</dbReference>
<dbReference type="InterPro" id="IPR003344">
    <property type="entry name" value="Big_1_dom"/>
</dbReference>
<gene>
    <name evidence="4" type="ORF">VITFI_CDS0285</name>
</gene>
<feature type="signal peptide" evidence="2">
    <location>
        <begin position="1"/>
        <end position="21"/>
    </location>
</feature>
<dbReference type="EMBL" id="CP022423">
    <property type="protein sequence ID" value="ASM76064.1"/>
    <property type="molecule type" value="Genomic_DNA"/>
</dbReference>
<accession>A0A221KAK0</accession>
<dbReference type="SUPFAM" id="SSF49373">
    <property type="entry name" value="Invasin/intimin cell-adhesion fragments"/>
    <property type="match status" value="2"/>
</dbReference>
<comment type="similarity">
    <text evidence="1">Belongs to the intimin/invasin family.</text>
</comment>
<dbReference type="KEGG" id="vff:VITFI_CDS0285"/>
<proteinExistence type="inferred from homology"/>